<feature type="domain" description="Abnormal cell migration protein 18-like fibronectin type I" evidence="2">
    <location>
        <begin position="33"/>
        <end position="99"/>
    </location>
</feature>
<dbReference type="InterPro" id="IPR040282">
    <property type="entry name" value="Mig-18-like"/>
</dbReference>
<dbReference type="InterPro" id="IPR055119">
    <property type="entry name" value="Mig18_Fn1"/>
</dbReference>
<dbReference type="Proteomes" id="UP000276776">
    <property type="component" value="Unassembled WGS sequence"/>
</dbReference>
<dbReference type="EMBL" id="UYYF01004388">
    <property type="protein sequence ID" value="VDN03404.1"/>
    <property type="molecule type" value="Genomic_DNA"/>
</dbReference>
<sequence>MSDTVVSNAASLVLQLIFLILLTFGDGKRAIVCDYMGKSYSNGERWVVRSAFVFECRTFPDGSWRADIIACQTPKGVEIRDGEEIVENNVKLKCSRLDSGIYRIQKNYFLWNISCEGHNLGDWWISKKNFNKTCTTTGTHIVNCLTESAFPIELNTTIVVNGTRYICQDNGNGTVILTREYQRIIRTISQKGPIYCIVNGIRKQIGETWIENKNFIKKCADGGAITIEACTVDGSVIDLNSNYTFNGMVKYLKHTFLLQLHRNQITTHFYCAIFNISFDPFQVIQLGN</sequence>
<reference evidence="3 4" key="2">
    <citation type="submission" date="2018-11" db="EMBL/GenBank/DDBJ databases">
        <authorList>
            <consortium name="Pathogen Informatics"/>
        </authorList>
    </citation>
    <scope>NUCLEOTIDE SEQUENCE [LARGE SCALE GENOMIC DNA]</scope>
</reference>
<dbReference type="PANTHER" id="PTHR35572">
    <property type="entry name" value="PROTEIN CBG04538-RELATED"/>
    <property type="match status" value="1"/>
</dbReference>
<feature type="chain" id="PRO_5043135997" evidence="1">
    <location>
        <begin position="28"/>
        <end position="288"/>
    </location>
</feature>
<keyword evidence="4" id="KW-1185">Reference proteome</keyword>
<protein>
    <submittedName>
        <fullName evidence="5">Bm5718</fullName>
    </submittedName>
</protein>
<evidence type="ECO:0000313" key="3">
    <source>
        <dbReference type="EMBL" id="VDN03404.1"/>
    </source>
</evidence>
<dbReference type="OrthoDB" id="5775142at2759"/>
<dbReference type="PANTHER" id="PTHR35572:SF6">
    <property type="entry name" value="IG-LIKE DOMAIN-CONTAINING PROTEIN"/>
    <property type="match status" value="1"/>
</dbReference>
<name>A0A158RC04_THECL</name>
<gene>
    <name evidence="3" type="ORF">TCLT_LOCUS6082</name>
</gene>
<evidence type="ECO:0000313" key="5">
    <source>
        <dbReference type="WBParaSite" id="TCLT_0000609301-mRNA-1"/>
    </source>
</evidence>
<dbReference type="WBParaSite" id="TCLT_0000609301-mRNA-1">
    <property type="protein sequence ID" value="TCLT_0000609301-mRNA-1"/>
    <property type="gene ID" value="TCLT_0000609301"/>
</dbReference>
<reference evidence="5" key="1">
    <citation type="submission" date="2016-04" db="UniProtKB">
        <authorList>
            <consortium name="WormBaseParasite"/>
        </authorList>
    </citation>
    <scope>IDENTIFICATION</scope>
</reference>
<dbReference type="Pfam" id="PF23003">
    <property type="entry name" value="Fn1_2"/>
    <property type="match status" value="2"/>
</dbReference>
<dbReference type="AlphaFoldDB" id="A0A158RC04"/>
<keyword evidence="1" id="KW-0732">Signal</keyword>
<feature type="signal peptide" evidence="1">
    <location>
        <begin position="1"/>
        <end position="27"/>
    </location>
</feature>
<evidence type="ECO:0000256" key="1">
    <source>
        <dbReference type="SAM" id="SignalP"/>
    </source>
</evidence>
<proteinExistence type="predicted"/>
<accession>A0A158RC04</accession>
<dbReference type="OMA" id="LNCIVDD"/>
<evidence type="ECO:0000313" key="4">
    <source>
        <dbReference type="Proteomes" id="UP000276776"/>
    </source>
</evidence>
<evidence type="ECO:0000259" key="2">
    <source>
        <dbReference type="Pfam" id="PF23003"/>
    </source>
</evidence>
<organism evidence="5">
    <name type="scientific">Thelazia callipaeda</name>
    <name type="common">Oriental eyeworm</name>
    <name type="synonym">Parasitic nematode</name>
    <dbReference type="NCBI Taxonomy" id="103827"/>
    <lineage>
        <taxon>Eukaryota</taxon>
        <taxon>Metazoa</taxon>
        <taxon>Ecdysozoa</taxon>
        <taxon>Nematoda</taxon>
        <taxon>Chromadorea</taxon>
        <taxon>Rhabditida</taxon>
        <taxon>Spirurina</taxon>
        <taxon>Spiruromorpha</taxon>
        <taxon>Thelazioidea</taxon>
        <taxon>Thelaziidae</taxon>
        <taxon>Thelazia</taxon>
    </lineage>
</organism>
<feature type="domain" description="Abnormal cell migration protein 18-like fibronectin type I" evidence="2">
    <location>
        <begin position="196"/>
        <end position="249"/>
    </location>
</feature>